<dbReference type="EMBL" id="CAJVPJ010001654">
    <property type="protein sequence ID" value="CAG8599391.1"/>
    <property type="molecule type" value="Genomic_DNA"/>
</dbReference>
<comment type="caution">
    <text evidence="1">The sequence shown here is derived from an EMBL/GenBank/DDBJ whole genome shotgun (WGS) entry which is preliminary data.</text>
</comment>
<name>A0A9N9CEY7_9GLOM</name>
<feature type="non-terminal residue" evidence="1">
    <location>
        <position position="1"/>
    </location>
</feature>
<reference evidence="1" key="1">
    <citation type="submission" date="2021-06" db="EMBL/GenBank/DDBJ databases">
        <authorList>
            <person name="Kallberg Y."/>
            <person name="Tangrot J."/>
            <person name="Rosling A."/>
        </authorList>
    </citation>
    <scope>NUCLEOTIDE SEQUENCE</scope>
    <source>
        <strain evidence="1">IA702</strain>
    </source>
</reference>
<gene>
    <name evidence="1" type="ORF">POCULU_LOCUS7383</name>
</gene>
<protein>
    <submittedName>
        <fullName evidence="1">9796_t:CDS:1</fullName>
    </submittedName>
</protein>
<accession>A0A9N9CEY7</accession>
<proteinExistence type="predicted"/>
<evidence type="ECO:0000313" key="1">
    <source>
        <dbReference type="EMBL" id="CAG8599391.1"/>
    </source>
</evidence>
<keyword evidence="2" id="KW-1185">Reference proteome</keyword>
<dbReference type="OrthoDB" id="2444289at2759"/>
<organism evidence="1 2">
    <name type="scientific">Paraglomus occultum</name>
    <dbReference type="NCBI Taxonomy" id="144539"/>
    <lineage>
        <taxon>Eukaryota</taxon>
        <taxon>Fungi</taxon>
        <taxon>Fungi incertae sedis</taxon>
        <taxon>Mucoromycota</taxon>
        <taxon>Glomeromycotina</taxon>
        <taxon>Glomeromycetes</taxon>
        <taxon>Paraglomerales</taxon>
        <taxon>Paraglomeraceae</taxon>
        <taxon>Paraglomus</taxon>
    </lineage>
</organism>
<sequence>RRYELFKNMRALKLYSGMPGALLSDHGTVNDTSQWLTPQLIEAANWLKNNNCYLKPYSAYSQPPQARNKIHSQLHNMT</sequence>
<evidence type="ECO:0000313" key="2">
    <source>
        <dbReference type="Proteomes" id="UP000789572"/>
    </source>
</evidence>
<dbReference type="Proteomes" id="UP000789572">
    <property type="component" value="Unassembled WGS sequence"/>
</dbReference>
<dbReference type="AlphaFoldDB" id="A0A9N9CEY7"/>